<dbReference type="GO" id="GO:0003677">
    <property type="term" value="F:DNA binding"/>
    <property type="evidence" value="ECO:0007669"/>
    <property type="project" value="UniProtKB-KW"/>
</dbReference>
<dbReference type="Gene3D" id="1.10.287.1080">
    <property type="entry name" value="MazG-like"/>
    <property type="match status" value="1"/>
</dbReference>
<dbReference type="Proteomes" id="UP000070096">
    <property type="component" value="Unassembled WGS sequence"/>
</dbReference>
<dbReference type="PATRIC" id="fig|1302.21.peg.2036"/>
<proteinExistence type="predicted"/>
<reference evidence="1 2" key="1">
    <citation type="submission" date="2016-01" db="EMBL/GenBank/DDBJ databases">
        <title>Highly variable Streptococcus oralis are common among viridans streptococci isolated from primates.</title>
        <authorList>
            <person name="Denapaite D."/>
            <person name="Rieger M."/>
            <person name="Koendgen S."/>
            <person name="Brueckner R."/>
            <person name="Ochigava I."/>
            <person name="Kappeler P."/>
            <person name="Maetz-Rensing K."/>
            <person name="Leendertz F."/>
            <person name="Hakenbeck R."/>
        </authorList>
    </citation>
    <scope>NUCLEOTIDE SEQUENCE [LARGE SCALE GENOMIC DNA]</scope>
    <source>
        <strain evidence="1 2">DD07</strain>
    </source>
</reference>
<evidence type="ECO:0000313" key="2">
    <source>
        <dbReference type="Proteomes" id="UP000070096"/>
    </source>
</evidence>
<comment type="caution">
    <text evidence="1">The sequence shown here is derived from an EMBL/GenBank/DDBJ whole genome shotgun (WGS) entry which is preliminary data.</text>
</comment>
<dbReference type="EMBL" id="LQRC01000242">
    <property type="protein sequence ID" value="KXT69351.1"/>
    <property type="molecule type" value="Genomic_DNA"/>
</dbReference>
<dbReference type="AlphaFoldDB" id="A0A139N0W4"/>
<dbReference type="SUPFAM" id="SSF101386">
    <property type="entry name" value="all-alpha NTP pyrophosphatases"/>
    <property type="match status" value="1"/>
</dbReference>
<keyword evidence="1" id="KW-0238">DNA-binding</keyword>
<gene>
    <name evidence="1" type="ORF">SGODD07_01840</name>
</gene>
<sequence>MSLTDLIKNVKKWSMDRGLDKASPIKQMQKLSEEWGELNAGEAKSNQEKIIDSIGDVMVVLTILSQQMNFEKSEIILDPSRNSSLTYEAGETRTDILLLYGTEEIGMLAKLMVDYLRNPSLNTNAMIRFHIRNLVIYISRIAINEKTTLENCFEVAWNEIKDRTGKMVDGVFVKQEDLEDGK</sequence>
<dbReference type="CDD" id="cd11540">
    <property type="entry name" value="NTP-PPase_u3"/>
    <property type="match status" value="1"/>
</dbReference>
<evidence type="ECO:0000313" key="1">
    <source>
        <dbReference type="EMBL" id="KXT69351.1"/>
    </source>
</evidence>
<organism evidence="1 2">
    <name type="scientific">Streptococcus gordonii</name>
    <dbReference type="NCBI Taxonomy" id="1302"/>
    <lineage>
        <taxon>Bacteria</taxon>
        <taxon>Bacillati</taxon>
        <taxon>Bacillota</taxon>
        <taxon>Bacilli</taxon>
        <taxon>Lactobacillales</taxon>
        <taxon>Streptococcaceae</taxon>
        <taxon>Streptococcus</taxon>
    </lineage>
</organism>
<name>A0A139N0W4_STRGN</name>
<protein>
    <submittedName>
        <fullName evidence="1">Phage DNA-binding protein</fullName>
    </submittedName>
</protein>
<accession>A0A139N0W4</accession>